<reference evidence="9" key="2">
    <citation type="submission" date="2020-09" db="EMBL/GenBank/DDBJ databases">
        <authorList>
            <person name="Sun Q."/>
            <person name="Zhou Y."/>
        </authorList>
    </citation>
    <scope>NUCLEOTIDE SEQUENCE</scope>
    <source>
        <strain evidence="9">CGMCC 1.12181</strain>
    </source>
</reference>
<dbReference type="Proteomes" id="UP000605253">
    <property type="component" value="Unassembled WGS sequence"/>
</dbReference>
<dbReference type="Pfam" id="PF14602">
    <property type="entry name" value="Hexapep_2"/>
    <property type="match status" value="2"/>
</dbReference>
<dbReference type="Pfam" id="PF00132">
    <property type="entry name" value="Hexapep"/>
    <property type="match status" value="1"/>
</dbReference>
<dbReference type="InterPro" id="IPR020573">
    <property type="entry name" value="UDP_GlcNAc_AcTrfase_non-rep"/>
</dbReference>
<dbReference type="NCBIfam" id="TIGR01853">
    <property type="entry name" value="lipid_A_lpxD"/>
    <property type="match status" value="1"/>
</dbReference>
<evidence type="ECO:0000256" key="3">
    <source>
        <dbReference type="ARBA" id="ARBA00022679"/>
    </source>
</evidence>
<comment type="caution">
    <text evidence="9">The sequence shown here is derived from an EMBL/GenBank/DDBJ whole genome shotgun (WGS) entry which is preliminary data.</text>
</comment>
<evidence type="ECO:0000313" key="10">
    <source>
        <dbReference type="Proteomes" id="UP000605253"/>
    </source>
</evidence>
<keyword evidence="4 7" id="KW-0677">Repeat</keyword>
<keyword evidence="6 7" id="KW-0012">Acyltransferase</keyword>
<evidence type="ECO:0000256" key="6">
    <source>
        <dbReference type="ARBA" id="ARBA00023315"/>
    </source>
</evidence>
<dbReference type="GO" id="GO:0016410">
    <property type="term" value="F:N-acyltransferase activity"/>
    <property type="evidence" value="ECO:0007669"/>
    <property type="project" value="InterPro"/>
</dbReference>
<evidence type="ECO:0000256" key="5">
    <source>
        <dbReference type="ARBA" id="ARBA00023098"/>
    </source>
</evidence>
<dbReference type="CDD" id="cd03352">
    <property type="entry name" value="LbH_LpxD"/>
    <property type="match status" value="1"/>
</dbReference>
<keyword evidence="1 7" id="KW-0444">Lipid biosynthesis</keyword>
<keyword evidence="10" id="KW-1185">Reference proteome</keyword>
<keyword evidence="3 7" id="KW-0808">Transferase</keyword>
<dbReference type="Pfam" id="PF04613">
    <property type="entry name" value="LpxD"/>
    <property type="match status" value="1"/>
</dbReference>
<dbReference type="RefSeq" id="WP_188363877.1">
    <property type="nucleotide sequence ID" value="NZ_BAABJF010000011.1"/>
</dbReference>
<evidence type="ECO:0000256" key="2">
    <source>
        <dbReference type="ARBA" id="ARBA00022556"/>
    </source>
</evidence>
<dbReference type="EC" id="2.3.1.191" evidence="7"/>
<comment type="catalytic activity">
    <reaction evidence="7">
        <text>a UDP-3-O-[(3R)-3-hydroxyacyl]-alpha-D-glucosamine + a (3R)-hydroxyacyl-[ACP] = a UDP-2-N,3-O-bis[(3R)-3-hydroxyacyl]-alpha-D-glucosamine + holo-[ACP] + H(+)</text>
        <dbReference type="Rhea" id="RHEA:53836"/>
        <dbReference type="Rhea" id="RHEA-COMP:9685"/>
        <dbReference type="Rhea" id="RHEA-COMP:9945"/>
        <dbReference type="ChEBI" id="CHEBI:15378"/>
        <dbReference type="ChEBI" id="CHEBI:64479"/>
        <dbReference type="ChEBI" id="CHEBI:78827"/>
        <dbReference type="ChEBI" id="CHEBI:137740"/>
        <dbReference type="ChEBI" id="CHEBI:137748"/>
        <dbReference type="EC" id="2.3.1.191"/>
    </reaction>
</comment>
<keyword evidence="5 7" id="KW-0443">Lipid metabolism</keyword>
<dbReference type="EMBL" id="BMEO01000001">
    <property type="protein sequence ID" value="GGF85244.1"/>
    <property type="molecule type" value="Genomic_DNA"/>
</dbReference>
<comment type="subunit">
    <text evidence="7">Homotrimer.</text>
</comment>
<organism evidence="9 10">
    <name type="scientific">Marinicella pacifica</name>
    <dbReference type="NCBI Taxonomy" id="1171543"/>
    <lineage>
        <taxon>Bacteria</taxon>
        <taxon>Pseudomonadati</taxon>
        <taxon>Pseudomonadota</taxon>
        <taxon>Gammaproteobacteria</taxon>
        <taxon>Lysobacterales</taxon>
        <taxon>Marinicellaceae</taxon>
        <taxon>Marinicella</taxon>
    </lineage>
</organism>
<dbReference type="SUPFAM" id="SSF51161">
    <property type="entry name" value="Trimeric LpxA-like enzymes"/>
    <property type="match status" value="1"/>
</dbReference>
<accession>A0A917FJ17</accession>
<feature type="active site" description="Proton acceptor" evidence="7">
    <location>
        <position position="237"/>
    </location>
</feature>
<dbReference type="InterPro" id="IPR007691">
    <property type="entry name" value="LpxD"/>
</dbReference>
<reference evidence="9" key="1">
    <citation type="journal article" date="2014" name="Int. J. Syst. Evol. Microbiol.">
        <title>Complete genome sequence of Corynebacterium casei LMG S-19264T (=DSM 44701T), isolated from a smear-ripened cheese.</title>
        <authorList>
            <consortium name="US DOE Joint Genome Institute (JGI-PGF)"/>
            <person name="Walter F."/>
            <person name="Albersmeier A."/>
            <person name="Kalinowski J."/>
            <person name="Ruckert C."/>
        </authorList>
    </citation>
    <scope>NUCLEOTIDE SEQUENCE</scope>
    <source>
        <strain evidence="9">CGMCC 1.12181</strain>
    </source>
</reference>
<dbReference type="Gene3D" id="3.40.1390.10">
    <property type="entry name" value="MurE/MurF, N-terminal domain"/>
    <property type="match status" value="1"/>
</dbReference>
<evidence type="ECO:0000259" key="8">
    <source>
        <dbReference type="Pfam" id="PF04613"/>
    </source>
</evidence>
<dbReference type="InterPro" id="IPR011004">
    <property type="entry name" value="Trimer_LpxA-like_sf"/>
</dbReference>
<proteinExistence type="inferred from homology"/>
<dbReference type="GO" id="GO:0009245">
    <property type="term" value="P:lipid A biosynthetic process"/>
    <property type="evidence" value="ECO:0007669"/>
    <property type="project" value="UniProtKB-UniRule"/>
</dbReference>
<sequence>MTSLAQLASHFDLAYEGDGEVDISRVATLSGAQPGEISFLSNRRYLGDLAKTTASAVILAPEFSGKYSGNKLISNQPYVTFAKVAEFFAPHRAKPDGIHPKAHIDATAELADDVSIGAFSVVGADVRIDAGVQIGNRVSIGAGCYIGAGCVIKSGVVIEHDCQLGERVTLHPGVVIGADGFGLARDHDRWLKIPQTGRVIIGADCSVGANTTIDRGAIEDTVLAEDVHLDNQIQIGHNVKIGAHTVIAGCAAVAGSATIGANCLIGGGAGVVGHISVCDGVTIQAMALVTKSIRQPGIYGSVAPLQENSQWRKTAVRIKQLDDIARRLNKIERTTDD</sequence>
<gene>
    <name evidence="7 9" type="primary">lpxD</name>
    <name evidence="9" type="ORF">GCM10011365_02830</name>
</gene>
<dbReference type="GO" id="GO:0016020">
    <property type="term" value="C:membrane"/>
    <property type="evidence" value="ECO:0007669"/>
    <property type="project" value="GOC"/>
</dbReference>
<protein>
    <recommendedName>
        <fullName evidence="7">UDP-3-O-acylglucosamine N-acyltransferase</fullName>
        <ecNumber evidence="7">2.3.1.191</ecNumber>
    </recommendedName>
</protein>
<dbReference type="AlphaFoldDB" id="A0A917FJ17"/>
<name>A0A917FJ17_9GAMM</name>
<comment type="function">
    <text evidence="7">Catalyzes the N-acylation of UDP-3-O-acylglucosamine using 3-hydroxyacyl-ACP as the acyl donor. Is involved in the biosynthesis of lipid A, a phosphorylated glycolipid that anchors the lipopolysaccharide to the outer membrane of the cell.</text>
</comment>
<dbReference type="GO" id="GO:0103118">
    <property type="term" value="F:UDP-3-O-[(3R)-3-hydroxyacyl]-glucosamine N-acyltransferase activity"/>
    <property type="evidence" value="ECO:0007669"/>
    <property type="project" value="UniProtKB-EC"/>
</dbReference>
<comment type="similarity">
    <text evidence="7">Belongs to the transferase hexapeptide repeat family. LpxD subfamily.</text>
</comment>
<evidence type="ECO:0000256" key="1">
    <source>
        <dbReference type="ARBA" id="ARBA00022516"/>
    </source>
</evidence>
<evidence type="ECO:0000256" key="7">
    <source>
        <dbReference type="HAMAP-Rule" id="MF_00523"/>
    </source>
</evidence>
<dbReference type="Gene3D" id="1.20.5.170">
    <property type="match status" value="1"/>
</dbReference>
<keyword evidence="2 7" id="KW-0441">Lipid A biosynthesis</keyword>
<dbReference type="PANTHER" id="PTHR43378">
    <property type="entry name" value="UDP-3-O-ACYLGLUCOSAMINE N-ACYLTRANSFERASE"/>
    <property type="match status" value="1"/>
</dbReference>
<dbReference type="InterPro" id="IPR001451">
    <property type="entry name" value="Hexapep"/>
</dbReference>
<dbReference type="PANTHER" id="PTHR43378:SF2">
    <property type="entry name" value="UDP-3-O-ACYLGLUCOSAMINE N-ACYLTRANSFERASE 1, MITOCHONDRIAL-RELATED"/>
    <property type="match status" value="1"/>
</dbReference>
<feature type="domain" description="UDP-3-O-[3-hydroxymyristoyl] glucosamine N-acyltransferase non-repeat region" evidence="8">
    <location>
        <begin position="21"/>
        <end position="86"/>
    </location>
</feature>
<comment type="pathway">
    <text evidence="7">Bacterial outer membrane biogenesis; LPS lipid A biosynthesis.</text>
</comment>
<dbReference type="NCBIfam" id="NF002060">
    <property type="entry name" value="PRK00892.1"/>
    <property type="match status" value="1"/>
</dbReference>
<dbReference type="HAMAP" id="MF_00523">
    <property type="entry name" value="LpxD"/>
    <property type="match status" value="1"/>
</dbReference>
<evidence type="ECO:0000256" key="4">
    <source>
        <dbReference type="ARBA" id="ARBA00022737"/>
    </source>
</evidence>
<dbReference type="Gene3D" id="2.160.10.10">
    <property type="entry name" value="Hexapeptide repeat proteins"/>
    <property type="match status" value="1"/>
</dbReference>
<evidence type="ECO:0000313" key="9">
    <source>
        <dbReference type="EMBL" id="GGF85244.1"/>
    </source>
</evidence>